<protein>
    <submittedName>
        <fullName evidence="2">Mucin 5AC, oligomeric mucus/gel-forming</fullName>
    </submittedName>
</protein>
<name>A0A1A8QQF0_9TELE</name>
<accession>A0A1A8QQF0</accession>
<gene>
    <name evidence="2" type="primary">MUC5AC</name>
</gene>
<feature type="non-terminal residue" evidence="2">
    <location>
        <position position="1"/>
    </location>
</feature>
<reference evidence="2" key="1">
    <citation type="submission" date="2016-05" db="EMBL/GenBank/DDBJ databases">
        <authorList>
            <person name="Lavstsen T."/>
            <person name="Jespersen J.S."/>
        </authorList>
    </citation>
    <scope>NUCLEOTIDE SEQUENCE</scope>
    <source>
        <tissue evidence="2">Brain</tissue>
    </source>
</reference>
<evidence type="ECO:0000256" key="1">
    <source>
        <dbReference type="SAM" id="MobiDB-lite"/>
    </source>
</evidence>
<dbReference type="EMBL" id="HAEH01012813">
    <property type="protein sequence ID" value="SBR95762.1"/>
    <property type="molecule type" value="Transcribed_RNA"/>
</dbReference>
<feature type="non-terminal residue" evidence="2">
    <location>
        <position position="68"/>
    </location>
</feature>
<organism evidence="2">
    <name type="scientific">Nothobranchius rachovii</name>
    <name type="common">bluefin notho</name>
    <dbReference type="NCBI Taxonomy" id="451742"/>
    <lineage>
        <taxon>Eukaryota</taxon>
        <taxon>Metazoa</taxon>
        <taxon>Chordata</taxon>
        <taxon>Craniata</taxon>
        <taxon>Vertebrata</taxon>
        <taxon>Euteleostomi</taxon>
        <taxon>Actinopterygii</taxon>
        <taxon>Neopterygii</taxon>
        <taxon>Teleostei</taxon>
        <taxon>Neoteleostei</taxon>
        <taxon>Acanthomorphata</taxon>
        <taxon>Ovalentaria</taxon>
        <taxon>Atherinomorphae</taxon>
        <taxon>Cyprinodontiformes</taxon>
        <taxon>Nothobranchiidae</taxon>
        <taxon>Nothobranchius</taxon>
    </lineage>
</organism>
<proteinExistence type="predicted"/>
<dbReference type="AlphaFoldDB" id="A0A1A8QQF0"/>
<evidence type="ECO:0000313" key="2">
    <source>
        <dbReference type="EMBL" id="SBR95762.1"/>
    </source>
</evidence>
<sequence>RRQKTHEGAYETQNGNLEEGEHMRENTDADHDMYLTVLHAQHCIKEPLGCSFIHIICILQPPQTTSCL</sequence>
<feature type="region of interest" description="Disordered" evidence="1">
    <location>
        <begin position="1"/>
        <end position="22"/>
    </location>
</feature>
<reference evidence="2" key="2">
    <citation type="submission" date="2016-06" db="EMBL/GenBank/DDBJ databases">
        <title>The genome of a short-lived fish provides insights into sex chromosome evolution and the genetic control of aging.</title>
        <authorList>
            <person name="Reichwald K."/>
            <person name="Felder M."/>
            <person name="Petzold A."/>
            <person name="Koch P."/>
            <person name="Groth M."/>
            <person name="Platzer M."/>
        </authorList>
    </citation>
    <scope>NUCLEOTIDE SEQUENCE</scope>
    <source>
        <tissue evidence="2">Brain</tissue>
    </source>
</reference>